<feature type="compositionally biased region" description="Gly residues" evidence="1">
    <location>
        <begin position="50"/>
        <end position="62"/>
    </location>
</feature>
<dbReference type="EMBL" id="DS028155">
    <property type="protein sequence ID" value="EEY63410.1"/>
    <property type="molecule type" value="Genomic_DNA"/>
</dbReference>
<dbReference type="GeneID" id="9476016"/>
<sequence length="190" mass="19615">MALGFGGSHCICSVLTLVHVNGGDVGMAIAGAATGASIPKFIGPDDLIGPEGGVDGMQQEGGGGDKRGNTKDRKDNKDGRSEGDNNSGRILKGCGGLPGRAGGRLPVGCVPAGGTPKGGLRWYRRVIQLSAARMPPPGPVQTPQDLFPHPAGREACCRPIVRWRRTKSRCLSQLLVVSMKSSMLSVVACS</sequence>
<feature type="compositionally biased region" description="Basic and acidic residues" evidence="1">
    <location>
        <begin position="63"/>
        <end position="83"/>
    </location>
</feature>
<gene>
    <name evidence="2" type="ORF">PITG_15134</name>
</gene>
<dbReference type="HOGENOM" id="CLU_1430613_0_0_1"/>
<dbReference type="VEuPathDB" id="FungiDB:PITG_15134"/>
<accession>D0NRR1</accession>
<dbReference type="InParanoid" id="D0NRR1"/>
<reference evidence="3" key="1">
    <citation type="journal article" date="2009" name="Nature">
        <title>Genome sequence and analysis of the Irish potato famine pathogen Phytophthora infestans.</title>
        <authorList>
            <consortium name="The Broad Institute Genome Sequencing Platform"/>
            <person name="Haas B.J."/>
            <person name="Kamoun S."/>
            <person name="Zody M.C."/>
            <person name="Jiang R.H."/>
            <person name="Handsaker R.E."/>
            <person name="Cano L.M."/>
            <person name="Grabherr M."/>
            <person name="Kodira C.D."/>
            <person name="Raffaele S."/>
            <person name="Torto-Alalibo T."/>
            <person name="Bozkurt T.O."/>
            <person name="Ah-Fong A.M."/>
            <person name="Alvarado L."/>
            <person name="Anderson V.L."/>
            <person name="Armstrong M.R."/>
            <person name="Avrova A."/>
            <person name="Baxter L."/>
            <person name="Beynon J."/>
            <person name="Boevink P.C."/>
            <person name="Bollmann S.R."/>
            <person name="Bos J.I."/>
            <person name="Bulone V."/>
            <person name="Cai G."/>
            <person name="Cakir C."/>
            <person name="Carrington J.C."/>
            <person name="Chawner M."/>
            <person name="Conti L."/>
            <person name="Costanzo S."/>
            <person name="Ewan R."/>
            <person name="Fahlgren N."/>
            <person name="Fischbach M.A."/>
            <person name="Fugelstad J."/>
            <person name="Gilroy E.M."/>
            <person name="Gnerre S."/>
            <person name="Green P.J."/>
            <person name="Grenville-Briggs L.J."/>
            <person name="Griffith J."/>
            <person name="Grunwald N.J."/>
            <person name="Horn K."/>
            <person name="Horner N.R."/>
            <person name="Hu C.H."/>
            <person name="Huitema E."/>
            <person name="Jeong D.H."/>
            <person name="Jones A.M."/>
            <person name="Jones J.D."/>
            <person name="Jones R.W."/>
            <person name="Karlsson E.K."/>
            <person name="Kunjeti S.G."/>
            <person name="Lamour K."/>
            <person name="Liu Z."/>
            <person name="Ma L."/>
            <person name="Maclean D."/>
            <person name="Chibucos M.C."/>
            <person name="McDonald H."/>
            <person name="McWalters J."/>
            <person name="Meijer H.J."/>
            <person name="Morgan W."/>
            <person name="Morris P.F."/>
            <person name="Munro C.A."/>
            <person name="O'Neill K."/>
            <person name="Ospina-Giraldo M."/>
            <person name="Pinzon A."/>
            <person name="Pritchard L."/>
            <person name="Ramsahoye B."/>
            <person name="Ren Q."/>
            <person name="Restrepo S."/>
            <person name="Roy S."/>
            <person name="Sadanandom A."/>
            <person name="Savidor A."/>
            <person name="Schornack S."/>
            <person name="Schwartz D.C."/>
            <person name="Schumann U.D."/>
            <person name="Schwessinger B."/>
            <person name="Seyer L."/>
            <person name="Sharpe T."/>
            <person name="Silvar C."/>
            <person name="Song J."/>
            <person name="Studholme D.J."/>
            <person name="Sykes S."/>
            <person name="Thines M."/>
            <person name="van de Vondervoort P.J."/>
            <person name="Phuntumart V."/>
            <person name="Wawra S."/>
            <person name="Weide R."/>
            <person name="Win J."/>
            <person name="Young C."/>
            <person name="Zhou S."/>
            <person name="Fry W."/>
            <person name="Meyers B.C."/>
            <person name="van West P."/>
            <person name="Ristaino J."/>
            <person name="Govers F."/>
            <person name="Birch P.R."/>
            <person name="Whisson S.C."/>
            <person name="Judelson H.S."/>
            <person name="Nusbaum C."/>
        </authorList>
    </citation>
    <scope>NUCLEOTIDE SEQUENCE [LARGE SCALE GENOMIC DNA]</scope>
    <source>
        <strain evidence="3">T30-4</strain>
    </source>
</reference>
<name>D0NRR1_PHYIT</name>
<dbReference type="AlphaFoldDB" id="D0NRR1"/>
<evidence type="ECO:0000256" key="1">
    <source>
        <dbReference type="SAM" id="MobiDB-lite"/>
    </source>
</evidence>
<dbReference type="RefSeq" id="XP_002898295.1">
    <property type="nucleotide sequence ID" value="XM_002898249.1"/>
</dbReference>
<evidence type="ECO:0000313" key="3">
    <source>
        <dbReference type="Proteomes" id="UP000006643"/>
    </source>
</evidence>
<keyword evidence="3" id="KW-1185">Reference proteome</keyword>
<evidence type="ECO:0000313" key="2">
    <source>
        <dbReference type="EMBL" id="EEY63410.1"/>
    </source>
</evidence>
<dbReference type="KEGG" id="pif:PITG_15134"/>
<dbReference type="Proteomes" id="UP000006643">
    <property type="component" value="Unassembled WGS sequence"/>
</dbReference>
<proteinExistence type="predicted"/>
<protein>
    <submittedName>
        <fullName evidence="2">Uncharacterized protein</fullName>
    </submittedName>
</protein>
<feature type="region of interest" description="Disordered" evidence="1">
    <location>
        <begin position="44"/>
        <end position="93"/>
    </location>
</feature>
<organism evidence="2 3">
    <name type="scientific">Phytophthora infestans (strain T30-4)</name>
    <name type="common">Potato late blight agent</name>
    <dbReference type="NCBI Taxonomy" id="403677"/>
    <lineage>
        <taxon>Eukaryota</taxon>
        <taxon>Sar</taxon>
        <taxon>Stramenopiles</taxon>
        <taxon>Oomycota</taxon>
        <taxon>Peronosporomycetes</taxon>
        <taxon>Peronosporales</taxon>
        <taxon>Peronosporaceae</taxon>
        <taxon>Phytophthora</taxon>
    </lineage>
</organism>